<dbReference type="EMBL" id="QJTC01000001">
    <property type="protein sequence ID" value="PYE79839.1"/>
    <property type="molecule type" value="Genomic_DNA"/>
</dbReference>
<keyword evidence="3" id="KW-1185">Reference proteome</keyword>
<protein>
    <submittedName>
        <fullName evidence="2">Uncharacterized protein</fullName>
    </submittedName>
</protein>
<dbReference type="OrthoDB" id="8477619at2"/>
<evidence type="ECO:0000313" key="2">
    <source>
        <dbReference type="EMBL" id="PYE79839.1"/>
    </source>
</evidence>
<organism evidence="2 3">
    <name type="scientific">Xylophilus ampelinus</name>
    <dbReference type="NCBI Taxonomy" id="54067"/>
    <lineage>
        <taxon>Bacteria</taxon>
        <taxon>Pseudomonadati</taxon>
        <taxon>Pseudomonadota</taxon>
        <taxon>Betaproteobacteria</taxon>
        <taxon>Burkholderiales</taxon>
        <taxon>Xylophilus</taxon>
    </lineage>
</organism>
<sequence length="637" mass="66237">MPIRSGDIKLLASQVMDDVPEGGGAPTANVIPDGVSNALFPDISESARAGGRLYIRQVSAAVQTNDRDVYMDANLIVAEPPNDPNISITLMKAPGVFARRTEVANAIESYLVQGSVWGGYLLENHVAGQRTIQLLQRPGSPQPPIGRTLALVQSEGLPGEQIQFVRSTRVESERRTFTEIVQGIPTDFAADVVTVQISDKLRTAFAGSPPSRLFASAANKTIVRDTTVADAGNYYGVVPLQIAADIGDAQLKATSVYTQLVPNARTEAIALDQRPAAVRELLLATAPRRVSVASSPHTMRIKIGQENRGFGVVQILKPLPAPGTVAVSYRALGSWYSVVDDGQGGLTGSGVGTVNYATGSIACTFPVLPDVGSSVIFGWGESSAFVSRSGQAGFRAPEFGIKLEHDGVQPGTLVLQYTSAGVLKTVTDTAGALAGNGTGEINYAAGMLLLRPSAMPDPGTEFSISYKYGTLVTKPVTVVPDAGGFATIALDDVPAAGSVAVRWTTVRNVSNSSGATSGGNTSKTGNSTTTTVLTPPGATGPVVTPVSMTRVPISAGAGTSGNEAYMAGMFPGGTRLLTGETQYMGVFPTAGATGYYYDVPDVTGVQWSEQERASTKNIGGTEYRAWGISQPVSVSGG</sequence>
<feature type="region of interest" description="Disordered" evidence="1">
    <location>
        <begin position="510"/>
        <end position="542"/>
    </location>
</feature>
<gene>
    <name evidence="2" type="ORF">DFQ15_101159</name>
</gene>
<dbReference type="Proteomes" id="UP000247540">
    <property type="component" value="Unassembled WGS sequence"/>
</dbReference>
<proteinExistence type="predicted"/>
<accession>A0A318SQX8</accession>
<name>A0A318SQX8_9BURK</name>
<evidence type="ECO:0000256" key="1">
    <source>
        <dbReference type="SAM" id="MobiDB-lite"/>
    </source>
</evidence>
<comment type="caution">
    <text evidence="2">The sequence shown here is derived from an EMBL/GenBank/DDBJ whole genome shotgun (WGS) entry which is preliminary data.</text>
</comment>
<evidence type="ECO:0000313" key="3">
    <source>
        <dbReference type="Proteomes" id="UP000247540"/>
    </source>
</evidence>
<dbReference type="RefSeq" id="WP_110464130.1">
    <property type="nucleotide sequence ID" value="NZ_JAMOFZ010000002.1"/>
</dbReference>
<dbReference type="AlphaFoldDB" id="A0A318SQX8"/>
<reference evidence="2 3" key="1">
    <citation type="submission" date="2018-06" db="EMBL/GenBank/DDBJ databases">
        <title>Genomic Encyclopedia of Type Strains, Phase III (KMG-III): the genomes of soil and plant-associated and newly described type strains.</title>
        <authorList>
            <person name="Whitman W."/>
        </authorList>
    </citation>
    <scope>NUCLEOTIDE SEQUENCE [LARGE SCALE GENOMIC DNA]</scope>
    <source>
        <strain evidence="2 3">CECT 7646</strain>
    </source>
</reference>